<keyword evidence="2" id="KW-1185">Reference proteome</keyword>
<gene>
    <name evidence="1" type="ORF">FLACOL7796_00196</name>
</gene>
<sequence length="261" mass="30412">MIIKYHVALDWNDAQIEIMSKFGVYPVKGHTAVQIDEETYFKVKDYIYKWCGSGGIRYPEFTKEELKKSLLSEKNGGNEHGYPMPDINFGYRELTYDLSDYCPNCGIGFKQKDAFRLKNVPPVGKKQIFSLGWIFDELFVEKTVYEEIFKPLGIKSREVLKYKKDTPFENTVQLILEETKEKLNLEGYPTENCNVCKRTKYQAMPQGFYPMHKDIIAPIFKSYEYFGSGASAGKKIFVTKELRDKLIDLKIEKIAWYIPTM</sequence>
<protein>
    <submittedName>
        <fullName evidence="1">Uncharacterized protein</fullName>
    </submittedName>
</protein>
<dbReference type="Proteomes" id="UP000474567">
    <property type="component" value="Unassembled WGS sequence"/>
</dbReference>
<evidence type="ECO:0000313" key="2">
    <source>
        <dbReference type="Proteomes" id="UP000474567"/>
    </source>
</evidence>
<name>A0ABM9SFB1_9FLAO</name>
<comment type="caution">
    <text evidence="1">The sequence shown here is derived from an EMBL/GenBank/DDBJ whole genome shotgun (WGS) entry which is preliminary data.</text>
</comment>
<accession>A0ABM9SFB1</accession>
<evidence type="ECO:0000313" key="1">
    <source>
        <dbReference type="EMBL" id="CAA9194594.1"/>
    </source>
</evidence>
<reference evidence="1 2" key="1">
    <citation type="submission" date="2020-02" db="EMBL/GenBank/DDBJ databases">
        <authorList>
            <person name="Criscuolo A."/>
        </authorList>
    </citation>
    <scope>NUCLEOTIDE SEQUENCE [LARGE SCALE GENOMIC DNA]</scope>
    <source>
        <strain evidence="1">CECT7796</strain>
    </source>
</reference>
<proteinExistence type="predicted"/>
<organism evidence="1 2">
    <name type="scientific">Flavobacterium collinsii</name>
    <dbReference type="NCBI Taxonomy" id="1114861"/>
    <lineage>
        <taxon>Bacteria</taxon>
        <taxon>Pseudomonadati</taxon>
        <taxon>Bacteroidota</taxon>
        <taxon>Flavobacteriia</taxon>
        <taxon>Flavobacteriales</taxon>
        <taxon>Flavobacteriaceae</taxon>
        <taxon>Flavobacterium</taxon>
    </lineage>
</organism>
<dbReference type="RefSeq" id="WP_173964208.1">
    <property type="nucleotide sequence ID" value="NZ_CADCST010000047.1"/>
</dbReference>
<dbReference type="EMBL" id="CADCST010000047">
    <property type="protein sequence ID" value="CAA9194594.1"/>
    <property type="molecule type" value="Genomic_DNA"/>
</dbReference>